<keyword evidence="2" id="KW-1133">Transmembrane helix</keyword>
<protein>
    <submittedName>
        <fullName evidence="4">Mycobacterium numidiamassiliense ORFan</fullName>
    </submittedName>
</protein>
<reference evidence="4 5" key="1">
    <citation type="submission" date="2017-01" db="EMBL/GenBank/DDBJ databases">
        <authorList>
            <consortium name="Urmite Genomes"/>
        </authorList>
    </citation>
    <scope>NUCLEOTIDE SEQUENCE [LARGE SCALE GENOMIC DNA]</scope>
    <source>
        <strain evidence="4 5">AB215</strain>
    </source>
</reference>
<dbReference type="Proteomes" id="UP000240424">
    <property type="component" value="Unassembled WGS sequence"/>
</dbReference>
<evidence type="ECO:0000256" key="1">
    <source>
        <dbReference type="SAM" id="MobiDB-lite"/>
    </source>
</evidence>
<proteinExistence type="predicted"/>
<evidence type="ECO:0000259" key="3">
    <source>
        <dbReference type="Pfam" id="PF23717"/>
    </source>
</evidence>
<keyword evidence="2" id="KW-0812">Transmembrane</keyword>
<dbReference type="EMBL" id="FUEZ01000003">
    <property type="protein sequence ID" value="SPM39011.1"/>
    <property type="molecule type" value="Genomic_DNA"/>
</dbReference>
<evidence type="ECO:0000313" key="4">
    <source>
        <dbReference type="EMBL" id="SPM39011.1"/>
    </source>
</evidence>
<name>A0A2U3P5H8_9MYCO</name>
<feature type="transmembrane region" description="Helical" evidence="2">
    <location>
        <begin position="322"/>
        <end position="348"/>
    </location>
</feature>
<evidence type="ECO:0000313" key="5">
    <source>
        <dbReference type="Proteomes" id="UP000240424"/>
    </source>
</evidence>
<gene>
    <name evidence="4" type="ORF">MNAB215_1192</name>
</gene>
<feature type="domain" description="DUF7159" evidence="3">
    <location>
        <begin position="22"/>
        <end position="249"/>
    </location>
</feature>
<accession>A0A2U3P5H8</accession>
<dbReference type="Pfam" id="PF23717">
    <property type="entry name" value="DUF7159"/>
    <property type="match status" value="1"/>
</dbReference>
<feature type="region of interest" description="Disordered" evidence="1">
    <location>
        <begin position="473"/>
        <end position="542"/>
    </location>
</feature>
<feature type="non-terminal residue" evidence="4">
    <location>
        <position position="1"/>
    </location>
</feature>
<dbReference type="AlphaFoldDB" id="A0A2U3P5H8"/>
<dbReference type="STRING" id="1841861.GCA_900157365_05395"/>
<sequence>VLSARLVGEKADDGGSFAVEGVVLGVATGPTKLRMVVVEGENADGVIVDQDNLDISGDGRSSAVSAEVVSAILGTREGAVEGGYRLLSSGVSYSDHREAALLRDALAAHKVENVMLVSAFLAAAALAQAVGDATSYARTALLFVEPYTATLAVVNTADGSISEVRRRLLDDDEDRAVAELVELASSADSLESTPDGMLVVGSGVDIPLIKPALESATSLELSVPDEPEMALAQGAALASANAPLFASSTVALAYAQDPGTGVVDPLLLAGSAYLAENISAARYFDDVANGSTNVAYSAVPDEDAEAHTAMVLHERAQRRKSVLLVSSVLAVIFTSAVVALEIALAISIRPTVALRPSPNENVVAPAHPASAPPQASVPVPRVGTPRPLAAPHPLSPPAIAPGPALVPVPVIPPPVFVPIPHAPIPGPGVPGRGGLLGPFGRGPFGGGPFAGGRGPFGGGPFRRGPFGGGAFGGGPFGGGRGPFGGSPFGGGPFGRGPFGGGPFGGGHGPFGGGRFGGGPFGGGHGPFGGGPFGGGHGGFGHR</sequence>
<keyword evidence="2" id="KW-0472">Membrane</keyword>
<keyword evidence="5" id="KW-1185">Reference proteome</keyword>
<dbReference type="InterPro" id="IPR055583">
    <property type="entry name" value="DUF7159"/>
</dbReference>
<evidence type="ECO:0000256" key="2">
    <source>
        <dbReference type="SAM" id="Phobius"/>
    </source>
</evidence>
<organism evidence="4 5">
    <name type="scientific">Mycobacterium numidiamassiliense</name>
    <dbReference type="NCBI Taxonomy" id="1841861"/>
    <lineage>
        <taxon>Bacteria</taxon>
        <taxon>Bacillati</taxon>
        <taxon>Actinomycetota</taxon>
        <taxon>Actinomycetes</taxon>
        <taxon>Mycobacteriales</taxon>
        <taxon>Mycobacteriaceae</taxon>
        <taxon>Mycobacterium</taxon>
    </lineage>
</organism>